<dbReference type="SMART" id="SM00899">
    <property type="entry name" value="FeoA"/>
    <property type="match status" value="1"/>
</dbReference>
<dbReference type="Proteomes" id="UP000242329">
    <property type="component" value="Unassembled WGS sequence"/>
</dbReference>
<gene>
    <name evidence="3" type="ORF">SAMN02745221_01096</name>
</gene>
<sequence length="73" mass="7944">MRLSQLQTGESGVIKEVRLEGFVRRRLLDLGFVPGTAVKSIRQGPGGSPIVFEVRDTLIALRAKEAGKILIAK</sequence>
<dbReference type="SUPFAM" id="SSF50037">
    <property type="entry name" value="C-terminal domain of transcriptional repressors"/>
    <property type="match status" value="1"/>
</dbReference>
<dbReference type="Gene3D" id="2.30.30.90">
    <property type="match status" value="1"/>
</dbReference>
<accession>A0A1M5N3W0</accession>
<proteinExistence type="predicted"/>
<dbReference type="InterPro" id="IPR008988">
    <property type="entry name" value="Transcriptional_repressor_C"/>
</dbReference>
<evidence type="ECO:0000256" key="1">
    <source>
        <dbReference type="ARBA" id="ARBA00023004"/>
    </source>
</evidence>
<reference evidence="4" key="1">
    <citation type="submission" date="2016-11" db="EMBL/GenBank/DDBJ databases">
        <authorList>
            <person name="Varghese N."/>
            <person name="Submissions S."/>
        </authorList>
    </citation>
    <scope>NUCLEOTIDE SEQUENCE [LARGE SCALE GENOMIC DNA]</scope>
    <source>
        <strain evidence="4">DSM 11003</strain>
    </source>
</reference>
<dbReference type="InterPro" id="IPR038157">
    <property type="entry name" value="FeoA_core_dom"/>
</dbReference>
<evidence type="ECO:0000259" key="2">
    <source>
        <dbReference type="SMART" id="SM00899"/>
    </source>
</evidence>
<protein>
    <submittedName>
        <fullName evidence="3">Ferrous iron transport protein A</fullName>
    </submittedName>
</protein>
<dbReference type="InterPro" id="IPR052713">
    <property type="entry name" value="FeoA"/>
</dbReference>
<dbReference type="PANTHER" id="PTHR42954:SF2">
    <property type="entry name" value="FE(2+) TRANSPORT PROTEIN A"/>
    <property type="match status" value="1"/>
</dbReference>
<dbReference type="PANTHER" id="PTHR42954">
    <property type="entry name" value="FE(2+) TRANSPORT PROTEIN A"/>
    <property type="match status" value="1"/>
</dbReference>
<organism evidence="3 4">
    <name type="scientific">Thermosyntropha lipolytica DSM 11003</name>
    <dbReference type="NCBI Taxonomy" id="1123382"/>
    <lineage>
        <taxon>Bacteria</taxon>
        <taxon>Bacillati</taxon>
        <taxon>Bacillota</taxon>
        <taxon>Clostridia</taxon>
        <taxon>Eubacteriales</taxon>
        <taxon>Syntrophomonadaceae</taxon>
        <taxon>Thermosyntropha</taxon>
    </lineage>
</organism>
<feature type="domain" description="Ferrous iron transporter FeoA-like" evidence="2">
    <location>
        <begin position="1"/>
        <end position="73"/>
    </location>
</feature>
<keyword evidence="1" id="KW-0408">Iron</keyword>
<evidence type="ECO:0000313" key="4">
    <source>
        <dbReference type="Proteomes" id="UP000242329"/>
    </source>
</evidence>
<dbReference type="InterPro" id="IPR007167">
    <property type="entry name" value="Fe-transptr_FeoA-like"/>
</dbReference>
<name>A0A1M5N3W0_9FIRM</name>
<dbReference type="GO" id="GO:0046914">
    <property type="term" value="F:transition metal ion binding"/>
    <property type="evidence" value="ECO:0007669"/>
    <property type="project" value="InterPro"/>
</dbReference>
<dbReference type="EMBL" id="FQWY01000014">
    <property type="protein sequence ID" value="SHG84135.1"/>
    <property type="molecule type" value="Genomic_DNA"/>
</dbReference>
<dbReference type="STRING" id="1123382.SAMN02745221_01096"/>
<dbReference type="OrthoDB" id="9811076at2"/>
<evidence type="ECO:0000313" key="3">
    <source>
        <dbReference type="EMBL" id="SHG84135.1"/>
    </source>
</evidence>
<dbReference type="RefSeq" id="WP_073091162.1">
    <property type="nucleotide sequence ID" value="NZ_FQWY01000014.1"/>
</dbReference>
<dbReference type="AlphaFoldDB" id="A0A1M5N3W0"/>
<dbReference type="Pfam" id="PF04023">
    <property type="entry name" value="FeoA"/>
    <property type="match status" value="1"/>
</dbReference>
<keyword evidence="4" id="KW-1185">Reference proteome</keyword>